<sequence length="1388" mass="154319">MEHGTMDKQIGLGSGKALLANGPAAMHEFIASRLETAMGRELPQMEVRFTDLSVSADITVVEDDGSSNDLPTLWNTVRMSVSGIGRKKQVVHKDILKNVTGSFRPGTMTLVLGQPGSGKSSLMKVLSGRFPGAKNISIKGEMTYNGLQQAEIKKTLPQFVSYVPQHDKHFATLTVRETLEYAHEFCGGELKRRAGELLSQGKPEENTEALSVAKALFDNFPEVVVNQLGLSQCQDTIVGDALMRGVSGGERKRVTTGEMEFGMKYMTLMDEISTGLDSAATFDIISTQRSIAHRYHKTVVIALLQPAPEVVALFDDLLILNAGEIMYHGPMSEVVPYFAGLGFECPPGRDVADYLMDLGTKQQGQYEVDLPVANFVHPRDPSDFARIFRESHIYQNNLQVLSKPTSNFLVECAEKHIKPMPEFHQSFQANTMSLLRRQMFIIGRNKPYLFGRALMVTVMGLLYATTFFQFDPKEIQVVMGIIFAGTLFLSLGQASQLPTFMAAREIFYKQRGANFFRTASYVFANSVSQLPLCITETLIFGTLVYWMCGFVSEILEFLLFLLVLFATNFGLGSFFFVLTAAVPDINIATPISMASTLIFIIFAGFIITESQIPGYFIWLYWITPVSWTLRALAIIEYRSAALDVCEYGGVNYCTTEGVTMGKYYLQLFDLKTEKVWILYCLIYMIVFYVTCMTLGYLALEYKRYETPENVGTTTKSAADEDSYVLTTTPTARSAEKSLTASEVMVDVASRKTTFTPVTVAFKNLRYAVPKPSNPKESIELLKGISGFALPGKMTALMGASGAGKTTLMDVIANRKTGGTISGQILLNGYEANELAIRRCTGYCEQMDIHSEASTIREALTFSAFLRQDSSVPASTKYDSVEECLTLLDMHDIADQIIRGSSTEQMKRLTIGVELAAQPSVLFLDEPTSGLDARSAKVIMDGVRKVADSGRTIVCTIHQPSMEVFFLFDSLLLLKRGGETVFFGDLGHKCKHLVDYFEGLPGISPLPPKYNPATWMLECIGAGVSNNSADGMDFVSTFEASEQKQKLEHALGCEGIGMPSANTPELLFARKRAAASVTQMRFLVKRFLDMYWRSPTYNLTRVGMSVFLALLFGVTFTQAEYDTYQGLNSGMGMLFMATLFNGMISFQCVLSVASADRPAFYRERASQTYNAFWYFWGSTIVEIPYVFGGTLVFTAIFFPLVQFTGVYAFVMYWVNTSLLILMLTYMGQMFVYLLPSEEVAGIIGILVNSVFFLFMGFSPPANLIPQGYKWLYTITPQRFSLAILGALIFADCPDEPVYDETTKTWSGVGSELGCQPLKNAPVATGAMTVKQFTEEVFGMKHDEIWMNFFLVLGFIVFFRVIALIGLRFVNSQKRFICPDKFIAVRVWIQ</sequence>
<feature type="transmembrane region" description="Helical" evidence="8">
    <location>
        <begin position="615"/>
        <end position="635"/>
    </location>
</feature>
<dbReference type="PANTHER" id="PTHR19241">
    <property type="entry name" value="ATP-BINDING CASSETTE TRANSPORTER"/>
    <property type="match status" value="1"/>
</dbReference>
<keyword evidence="6 8" id="KW-1133">Transmembrane helix</keyword>
<dbReference type="FunFam" id="3.40.50.300:FF:000528">
    <property type="entry name" value="ABC transporter G family member 31"/>
    <property type="match status" value="1"/>
</dbReference>
<keyword evidence="5" id="KW-0067">ATP-binding</keyword>
<feature type="transmembrane region" description="Helical" evidence="8">
    <location>
        <begin position="1205"/>
        <end position="1226"/>
    </location>
</feature>
<dbReference type="EMBL" id="MBDO02000297">
    <property type="protein sequence ID" value="RLN57704.1"/>
    <property type="molecule type" value="Genomic_DNA"/>
</dbReference>
<protein>
    <recommendedName>
        <fullName evidence="9">ABC transporter domain-containing protein</fullName>
    </recommendedName>
</protein>
<dbReference type="GO" id="GO:0016020">
    <property type="term" value="C:membrane"/>
    <property type="evidence" value="ECO:0007669"/>
    <property type="project" value="UniProtKB-SubCell"/>
</dbReference>
<dbReference type="PROSITE" id="PS50893">
    <property type="entry name" value="ABC_TRANSPORTER_2"/>
    <property type="match status" value="2"/>
</dbReference>
<organism evidence="10 11">
    <name type="scientific">Phytophthora kernoviae</name>
    <dbReference type="NCBI Taxonomy" id="325452"/>
    <lineage>
        <taxon>Eukaryota</taxon>
        <taxon>Sar</taxon>
        <taxon>Stramenopiles</taxon>
        <taxon>Oomycota</taxon>
        <taxon>Peronosporomycetes</taxon>
        <taxon>Peronosporales</taxon>
        <taxon>Peronosporaceae</taxon>
        <taxon>Phytophthora</taxon>
    </lineage>
</organism>
<evidence type="ECO:0000313" key="10">
    <source>
        <dbReference type="EMBL" id="RLN57704.1"/>
    </source>
</evidence>
<dbReference type="InterPro" id="IPR010929">
    <property type="entry name" value="PDR_CDR_ABC"/>
</dbReference>
<gene>
    <name evidence="10" type="ORF">BBP00_00007391</name>
</gene>
<feature type="transmembrane region" description="Helical" evidence="8">
    <location>
        <begin position="449"/>
        <end position="469"/>
    </location>
</feature>
<keyword evidence="7 8" id="KW-0472">Membrane</keyword>
<evidence type="ECO:0000259" key="9">
    <source>
        <dbReference type="PROSITE" id="PS50893"/>
    </source>
</evidence>
<evidence type="ECO:0000256" key="3">
    <source>
        <dbReference type="ARBA" id="ARBA00022692"/>
    </source>
</evidence>
<dbReference type="InterPro" id="IPR043926">
    <property type="entry name" value="ABCG_dom"/>
</dbReference>
<evidence type="ECO:0000313" key="11">
    <source>
        <dbReference type="Proteomes" id="UP000277300"/>
    </source>
</evidence>
<feature type="transmembrane region" description="Helical" evidence="8">
    <location>
        <begin position="557"/>
        <end position="581"/>
    </location>
</feature>
<dbReference type="GO" id="GO:0140359">
    <property type="term" value="F:ABC-type transporter activity"/>
    <property type="evidence" value="ECO:0007669"/>
    <property type="project" value="InterPro"/>
</dbReference>
<feature type="transmembrane region" description="Helical" evidence="8">
    <location>
        <begin position="587"/>
        <end position="608"/>
    </location>
</feature>
<feature type="transmembrane region" description="Helical" evidence="8">
    <location>
        <begin position="676"/>
        <end position="699"/>
    </location>
</feature>
<feature type="transmembrane region" description="Helical" evidence="8">
    <location>
        <begin position="1172"/>
        <end position="1199"/>
    </location>
</feature>
<dbReference type="InterPro" id="IPR003593">
    <property type="entry name" value="AAA+_ATPase"/>
</dbReference>
<dbReference type="GO" id="GO:0005524">
    <property type="term" value="F:ATP binding"/>
    <property type="evidence" value="ECO:0007669"/>
    <property type="project" value="UniProtKB-KW"/>
</dbReference>
<evidence type="ECO:0000256" key="1">
    <source>
        <dbReference type="ARBA" id="ARBA00004141"/>
    </source>
</evidence>
<reference evidence="10 11" key="1">
    <citation type="submission" date="2018-07" db="EMBL/GenBank/DDBJ databases">
        <title>Genome sequencing of oomycete isolates from Chile give support for New Zealand origin for Phytophthora kernoviae and make available the first Nothophytophthora sp. genome.</title>
        <authorList>
            <person name="Studholme D.J."/>
            <person name="Sanfuentes E."/>
            <person name="Panda P."/>
            <person name="Hill R."/>
            <person name="Sambles C."/>
            <person name="Grant M."/>
            <person name="Williams N.M."/>
            <person name="Mcdougal R.L."/>
        </authorList>
    </citation>
    <scope>NUCLEOTIDE SEQUENCE [LARGE SCALE GENOMIC DNA]</scope>
    <source>
        <strain evidence="10">Chile6</strain>
    </source>
</reference>
<dbReference type="Gene3D" id="3.40.50.300">
    <property type="entry name" value="P-loop containing nucleotide triphosphate hydrolases"/>
    <property type="match status" value="2"/>
</dbReference>
<feature type="transmembrane region" description="Helical" evidence="8">
    <location>
        <begin position="1238"/>
        <end position="1256"/>
    </location>
</feature>
<dbReference type="InterPro" id="IPR003439">
    <property type="entry name" value="ABC_transporter-like_ATP-bd"/>
</dbReference>
<evidence type="ECO:0000256" key="8">
    <source>
        <dbReference type="SAM" id="Phobius"/>
    </source>
</evidence>
<evidence type="ECO:0000256" key="4">
    <source>
        <dbReference type="ARBA" id="ARBA00022741"/>
    </source>
</evidence>
<evidence type="ECO:0000256" key="7">
    <source>
        <dbReference type="ARBA" id="ARBA00023136"/>
    </source>
</evidence>
<dbReference type="Pfam" id="PF01061">
    <property type="entry name" value="ABC2_membrane"/>
    <property type="match status" value="2"/>
</dbReference>
<dbReference type="SMART" id="SM00382">
    <property type="entry name" value="AAA"/>
    <property type="match status" value="2"/>
</dbReference>
<dbReference type="OrthoDB" id="66620at2759"/>
<accession>A0A3F2RIY6</accession>
<dbReference type="InterPro" id="IPR027417">
    <property type="entry name" value="P-loop_NTPase"/>
</dbReference>
<dbReference type="Pfam" id="PF06422">
    <property type="entry name" value="PDR_CDR"/>
    <property type="match status" value="1"/>
</dbReference>
<comment type="caution">
    <text evidence="10">The sequence shown here is derived from an EMBL/GenBank/DDBJ whole genome shotgun (WGS) entry which is preliminary data.</text>
</comment>
<feature type="transmembrane region" description="Helical" evidence="8">
    <location>
        <begin position="1098"/>
        <end position="1118"/>
    </location>
</feature>
<feature type="transmembrane region" description="Helical" evidence="8">
    <location>
        <begin position="1130"/>
        <end position="1152"/>
    </location>
</feature>
<feature type="domain" description="ABC transporter" evidence="9">
    <location>
        <begin position="79"/>
        <end position="347"/>
    </location>
</feature>
<dbReference type="Pfam" id="PF00005">
    <property type="entry name" value="ABC_tran"/>
    <property type="match status" value="2"/>
</dbReference>
<keyword evidence="4" id="KW-0547">Nucleotide-binding</keyword>
<evidence type="ECO:0000256" key="2">
    <source>
        <dbReference type="ARBA" id="ARBA00022448"/>
    </source>
</evidence>
<dbReference type="Pfam" id="PF19055">
    <property type="entry name" value="ABC2_membrane_7"/>
    <property type="match status" value="2"/>
</dbReference>
<dbReference type="GO" id="GO:0016887">
    <property type="term" value="F:ATP hydrolysis activity"/>
    <property type="evidence" value="ECO:0007669"/>
    <property type="project" value="InterPro"/>
</dbReference>
<dbReference type="Proteomes" id="UP000277300">
    <property type="component" value="Unassembled WGS sequence"/>
</dbReference>
<keyword evidence="3 8" id="KW-0812">Transmembrane</keyword>
<feature type="transmembrane region" description="Helical" evidence="8">
    <location>
        <begin position="475"/>
        <end position="494"/>
    </location>
</feature>
<name>A0A3F2RIY6_9STRA</name>
<dbReference type="SUPFAM" id="SSF52540">
    <property type="entry name" value="P-loop containing nucleoside triphosphate hydrolases"/>
    <property type="match status" value="2"/>
</dbReference>
<dbReference type="FunFam" id="3.40.50.300:FF:000289">
    <property type="entry name" value="ABC transporter G family member 31"/>
    <property type="match status" value="1"/>
</dbReference>
<feature type="transmembrane region" description="Helical" evidence="8">
    <location>
        <begin position="1343"/>
        <end position="1365"/>
    </location>
</feature>
<comment type="subcellular location">
    <subcellularLocation>
        <location evidence="1">Membrane</location>
        <topology evidence="1">Multi-pass membrane protein</topology>
    </subcellularLocation>
</comment>
<dbReference type="InterPro" id="IPR013525">
    <property type="entry name" value="ABC2_TM"/>
</dbReference>
<feature type="domain" description="ABC transporter" evidence="9">
    <location>
        <begin position="759"/>
        <end position="1001"/>
    </location>
</feature>
<proteinExistence type="predicted"/>
<evidence type="ECO:0000256" key="5">
    <source>
        <dbReference type="ARBA" id="ARBA00022840"/>
    </source>
</evidence>
<keyword evidence="2" id="KW-0813">Transport</keyword>
<evidence type="ECO:0000256" key="6">
    <source>
        <dbReference type="ARBA" id="ARBA00022989"/>
    </source>
</evidence>